<evidence type="ECO:0000313" key="2">
    <source>
        <dbReference type="EMBL" id="KAL3892254.1"/>
    </source>
</evidence>
<evidence type="ECO:0008006" key="4">
    <source>
        <dbReference type="Google" id="ProtNLM"/>
    </source>
</evidence>
<proteinExistence type="predicted"/>
<comment type="caution">
    <text evidence="2">The sequence shown here is derived from an EMBL/GenBank/DDBJ whole genome shotgun (WGS) entry which is preliminary data.</text>
</comment>
<evidence type="ECO:0000256" key="1">
    <source>
        <dbReference type="SAM" id="Phobius"/>
    </source>
</evidence>
<protein>
    <recommendedName>
        <fullName evidence="4">Defensin-like protein</fullName>
    </recommendedName>
</protein>
<keyword evidence="1" id="KW-1133">Transmembrane helix</keyword>
<keyword evidence="1" id="KW-0472">Membrane</keyword>
<accession>A0ABD3Y1C5</accession>
<organism evidence="2 3">
    <name type="scientific">Sinanodonta woodiana</name>
    <name type="common">Chinese pond mussel</name>
    <name type="synonym">Anodonta woodiana</name>
    <dbReference type="NCBI Taxonomy" id="1069815"/>
    <lineage>
        <taxon>Eukaryota</taxon>
        <taxon>Metazoa</taxon>
        <taxon>Spiralia</taxon>
        <taxon>Lophotrochozoa</taxon>
        <taxon>Mollusca</taxon>
        <taxon>Bivalvia</taxon>
        <taxon>Autobranchia</taxon>
        <taxon>Heteroconchia</taxon>
        <taxon>Palaeoheterodonta</taxon>
        <taxon>Unionida</taxon>
        <taxon>Unionoidea</taxon>
        <taxon>Unionidae</taxon>
        <taxon>Unioninae</taxon>
        <taxon>Sinanodonta</taxon>
    </lineage>
</organism>
<reference evidence="2 3" key="1">
    <citation type="submission" date="2024-11" db="EMBL/GenBank/DDBJ databases">
        <title>Chromosome-level genome assembly of the freshwater bivalve Anodonta woodiana.</title>
        <authorList>
            <person name="Chen X."/>
        </authorList>
    </citation>
    <scope>NUCLEOTIDE SEQUENCE [LARGE SCALE GENOMIC DNA]</scope>
    <source>
        <strain evidence="2">MN2024</strain>
        <tissue evidence="2">Gills</tissue>
    </source>
</reference>
<gene>
    <name evidence="2" type="ORF">ACJMK2_004478</name>
</gene>
<feature type="non-terminal residue" evidence="2">
    <location>
        <position position="1"/>
    </location>
</feature>
<name>A0ABD3Y1C5_SINWO</name>
<dbReference type="AlphaFoldDB" id="A0ABD3Y1C5"/>
<feature type="transmembrane region" description="Helical" evidence="1">
    <location>
        <begin position="13"/>
        <end position="33"/>
    </location>
</feature>
<dbReference type="Proteomes" id="UP001634394">
    <property type="component" value="Unassembled WGS sequence"/>
</dbReference>
<sequence>NCLRMNTLSLFQFVLTMGPFFLIFVLFGILVAGTNGQMCRFRSERCHDVGDVRGKCSASSGICVQILGRRSCRCKPNDGPVDVDKIP</sequence>
<keyword evidence="1" id="KW-0812">Transmembrane</keyword>
<feature type="non-terminal residue" evidence="2">
    <location>
        <position position="87"/>
    </location>
</feature>
<evidence type="ECO:0000313" key="3">
    <source>
        <dbReference type="Proteomes" id="UP001634394"/>
    </source>
</evidence>
<keyword evidence="3" id="KW-1185">Reference proteome</keyword>
<dbReference type="EMBL" id="JBJQND010000001">
    <property type="protein sequence ID" value="KAL3892254.1"/>
    <property type="molecule type" value="Genomic_DNA"/>
</dbReference>